<keyword evidence="3" id="KW-0804">Transcription</keyword>
<dbReference type="PANTHER" id="PTHR30136:SF33">
    <property type="entry name" value="TRANSCRIPTIONAL REGULATORY PROTEIN"/>
    <property type="match status" value="1"/>
</dbReference>
<dbReference type="PROSITE" id="PS51078">
    <property type="entry name" value="ICLR_ED"/>
    <property type="match status" value="1"/>
</dbReference>
<organism evidence="6 7">
    <name type="scientific">Herbaspirillum frisingense</name>
    <dbReference type="NCBI Taxonomy" id="92645"/>
    <lineage>
        <taxon>Bacteria</taxon>
        <taxon>Pseudomonadati</taxon>
        <taxon>Pseudomonadota</taxon>
        <taxon>Betaproteobacteria</taxon>
        <taxon>Burkholderiales</taxon>
        <taxon>Oxalobacteraceae</taxon>
        <taxon>Herbaspirillum</taxon>
    </lineage>
</organism>
<dbReference type="PROSITE" id="PS51077">
    <property type="entry name" value="HTH_ICLR"/>
    <property type="match status" value="1"/>
</dbReference>
<dbReference type="Pfam" id="PF09339">
    <property type="entry name" value="HTH_IclR"/>
    <property type="match status" value="1"/>
</dbReference>
<feature type="domain" description="IclR-ED" evidence="5">
    <location>
        <begin position="107"/>
        <end position="291"/>
    </location>
</feature>
<dbReference type="InterPro" id="IPR050707">
    <property type="entry name" value="HTH_MetabolicPath_Reg"/>
</dbReference>
<keyword evidence="1" id="KW-0805">Transcription regulation</keyword>
<evidence type="ECO:0000259" key="4">
    <source>
        <dbReference type="PROSITE" id="PS51077"/>
    </source>
</evidence>
<dbReference type="InterPro" id="IPR036390">
    <property type="entry name" value="WH_DNA-bd_sf"/>
</dbReference>
<accession>A0A7V8FWB5</accession>
<evidence type="ECO:0000256" key="2">
    <source>
        <dbReference type="ARBA" id="ARBA00023125"/>
    </source>
</evidence>
<evidence type="ECO:0000313" key="7">
    <source>
        <dbReference type="Proteomes" id="UP000462435"/>
    </source>
</evidence>
<dbReference type="InterPro" id="IPR014757">
    <property type="entry name" value="Tscrpt_reg_IclR_C"/>
</dbReference>
<dbReference type="GO" id="GO:0045892">
    <property type="term" value="P:negative regulation of DNA-templated transcription"/>
    <property type="evidence" value="ECO:0007669"/>
    <property type="project" value="TreeGrafter"/>
</dbReference>
<dbReference type="SUPFAM" id="SSF46785">
    <property type="entry name" value="Winged helix' DNA-binding domain"/>
    <property type="match status" value="1"/>
</dbReference>
<dbReference type="InterPro" id="IPR005471">
    <property type="entry name" value="Tscrpt_reg_IclR_N"/>
</dbReference>
<protein>
    <submittedName>
        <fullName evidence="6">HTH-type transcriptional regulator TsaQ1/TsaQ2</fullName>
    </submittedName>
</protein>
<evidence type="ECO:0000256" key="3">
    <source>
        <dbReference type="ARBA" id="ARBA00023163"/>
    </source>
</evidence>
<dbReference type="SMART" id="SM00346">
    <property type="entry name" value="HTH_ICLR"/>
    <property type="match status" value="1"/>
</dbReference>
<name>A0A7V8FWB5_9BURK</name>
<dbReference type="GO" id="GO:0003677">
    <property type="term" value="F:DNA binding"/>
    <property type="evidence" value="ECO:0007669"/>
    <property type="project" value="UniProtKB-KW"/>
</dbReference>
<dbReference type="PANTHER" id="PTHR30136">
    <property type="entry name" value="HELIX-TURN-HELIX TRANSCRIPTIONAL REGULATOR, ICLR FAMILY"/>
    <property type="match status" value="1"/>
</dbReference>
<evidence type="ECO:0000313" key="6">
    <source>
        <dbReference type="EMBL" id="KAF1043170.1"/>
    </source>
</evidence>
<reference evidence="7" key="1">
    <citation type="journal article" date="2020" name="MBio">
        <title>Horizontal gene transfer to a defensive symbiont with a reduced genome amongst a multipartite beetle microbiome.</title>
        <authorList>
            <person name="Waterworth S.C."/>
            <person name="Florez L.V."/>
            <person name="Rees E.R."/>
            <person name="Hertweck C."/>
            <person name="Kaltenpoth M."/>
            <person name="Kwan J.C."/>
        </authorList>
    </citation>
    <scope>NUCLEOTIDE SEQUENCE [LARGE SCALE GENOMIC DNA]</scope>
</reference>
<gene>
    <name evidence="6" type="primary">tsaQ1_1</name>
    <name evidence="6" type="ORF">GAK35_02348</name>
</gene>
<dbReference type="Gene3D" id="1.10.10.10">
    <property type="entry name" value="Winged helix-like DNA-binding domain superfamily/Winged helix DNA-binding domain"/>
    <property type="match status" value="1"/>
</dbReference>
<dbReference type="Pfam" id="PF01614">
    <property type="entry name" value="IclR_C"/>
    <property type="match status" value="1"/>
</dbReference>
<comment type="caution">
    <text evidence="6">The sequence shown here is derived from an EMBL/GenBank/DDBJ whole genome shotgun (WGS) entry which is preliminary data.</text>
</comment>
<dbReference type="AlphaFoldDB" id="A0A7V8FWB5"/>
<feature type="domain" description="HTH iclR-type" evidence="4">
    <location>
        <begin position="44"/>
        <end position="106"/>
    </location>
</feature>
<dbReference type="Gene3D" id="3.30.450.40">
    <property type="match status" value="1"/>
</dbReference>
<proteinExistence type="predicted"/>
<keyword evidence="2" id="KW-0238">DNA-binding</keyword>
<evidence type="ECO:0000259" key="5">
    <source>
        <dbReference type="PROSITE" id="PS51078"/>
    </source>
</evidence>
<dbReference type="InterPro" id="IPR029016">
    <property type="entry name" value="GAF-like_dom_sf"/>
</dbReference>
<dbReference type="GO" id="GO:0003700">
    <property type="term" value="F:DNA-binding transcription factor activity"/>
    <property type="evidence" value="ECO:0007669"/>
    <property type="project" value="TreeGrafter"/>
</dbReference>
<dbReference type="EMBL" id="WNDX01000065">
    <property type="protein sequence ID" value="KAF1043170.1"/>
    <property type="molecule type" value="Genomic_DNA"/>
</dbReference>
<dbReference type="Proteomes" id="UP000462435">
    <property type="component" value="Unassembled WGS sequence"/>
</dbReference>
<sequence>MKAAVRKPARRVKDVRIVLRAPNPPEYRNGGAAARGDAPSQGTIKPIERGFAVLDAFLGDAEWLANQDIALRTGLPKATVSRLAQTLTALGYLSYSEQRRKYRLAMAVLTLGFAAMVDTDVVLQARPLMQKLADDNGVFVALAGRDGLDMIFFENCHSASNSATVGLGVGEHLPMASSPVGWALLACLHENERNYLLDHMRPYHKRDDWMAVRQKLTDAETQIADKAYCVSSGDWGPDITVVATPLQLDGRMPMVLLCAGQSRTLTKARVEQRAGPQLLAMRRQLQKMEAQRAQA</sequence>
<evidence type="ECO:0000256" key="1">
    <source>
        <dbReference type="ARBA" id="ARBA00023015"/>
    </source>
</evidence>
<dbReference type="SUPFAM" id="SSF55781">
    <property type="entry name" value="GAF domain-like"/>
    <property type="match status" value="1"/>
</dbReference>
<dbReference type="InterPro" id="IPR036388">
    <property type="entry name" value="WH-like_DNA-bd_sf"/>
</dbReference>